<dbReference type="AlphaFoldDB" id="A0A126Q3Q9"/>
<keyword evidence="1" id="KW-1133">Transmembrane helix</keyword>
<sequence length="100" mass="9611">MEKPTELNNHEISNVSGALWANALGAIAGGIGGFYGAIIGGGRNASFSTIATGTLAGMGAGALSPVKGFSSLATSVGGGLVSGAIANLASDLEGLETTDE</sequence>
<gene>
    <name evidence="2" type="ORF">AVL55_18265</name>
    <name evidence="3" type="ORF">BFV95_3827</name>
</gene>
<name>A0A126Q3Q9_ALTMA</name>
<dbReference type="GeneID" id="56268754"/>
<dbReference type="Proteomes" id="UP000063991">
    <property type="component" value="Chromosome"/>
</dbReference>
<dbReference type="EMBL" id="MIPY01000035">
    <property type="protein sequence ID" value="OES26370.1"/>
    <property type="molecule type" value="Genomic_DNA"/>
</dbReference>
<keyword evidence="1" id="KW-0812">Transmembrane</keyword>
<dbReference type="EMBL" id="CP014323">
    <property type="protein sequence ID" value="AMJ99924.1"/>
    <property type="molecule type" value="Genomic_DNA"/>
</dbReference>
<proteinExistence type="predicted"/>
<keyword evidence="5" id="KW-1185">Reference proteome</keyword>
<dbReference type="PATRIC" id="fig|28108.53.peg.3709"/>
<reference evidence="2 4" key="1">
    <citation type="submission" date="2015-12" db="EMBL/GenBank/DDBJ databases">
        <authorList>
            <person name="Shamseldin A."/>
            <person name="Moawad H."/>
            <person name="Abd El-Rahim W.M."/>
            <person name="Sadowsky M.J."/>
        </authorList>
    </citation>
    <scope>NUCLEOTIDE SEQUENCE [LARGE SCALE GENOMIC DNA]</scope>
    <source>
        <strain evidence="2 4">D7</strain>
    </source>
</reference>
<evidence type="ECO:0000256" key="1">
    <source>
        <dbReference type="SAM" id="Phobius"/>
    </source>
</evidence>
<dbReference type="OrthoDB" id="9984328at2"/>
<evidence type="ECO:0000313" key="5">
    <source>
        <dbReference type="Proteomes" id="UP000095392"/>
    </source>
</evidence>
<dbReference type="Proteomes" id="UP000095392">
    <property type="component" value="Unassembled WGS sequence"/>
</dbReference>
<keyword evidence="1" id="KW-0472">Membrane</keyword>
<dbReference type="STRING" id="28108.ACZ81_18045"/>
<evidence type="ECO:0000313" key="4">
    <source>
        <dbReference type="Proteomes" id="UP000063991"/>
    </source>
</evidence>
<reference evidence="3 5" key="2">
    <citation type="submission" date="2016-09" db="EMBL/GenBank/DDBJ databases">
        <title>Draft Genome Sequence of four Alteromonas macleodii strains isolated from copper coupons and grown long-term at elevated copper levels.</title>
        <authorList>
            <person name="Cusick K."/>
            <person name="Dale J."/>
            <person name="Little B."/>
            <person name="Biffinger J."/>
        </authorList>
    </citation>
    <scope>NUCLEOTIDE SEQUENCE [LARGE SCALE GENOMIC DNA]</scope>
    <source>
        <strain evidence="3 5">KCP01</strain>
    </source>
</reference>
<evidence type="ECO:0000313" key="2">
    <source>
        <dbReference type="EMBL" id="AMJ99924.1"/>
    </source>
</evidence>
<organism evidence="2 4">
    <name type="scientific">Alteromonas macleodii</name>
    <name type="common">Pseudoalteromonas macleodii</name>
    <dbReference type="NCBI Taxonomy" id="28108"/>
    <lineage>
        <taxon>Bacteria</taxon>
        <taxon>Pseudomonadati</taxon>
        <taxon>Pseudomonadota</taxon>
        <taxon>Gammaproteobacteria</taxon>
        <taxon>Alteromonadales</taxon>
        <taxon>Alteromonadaceae</taxon>
        <taxon>Alteromonas/Salinimonas group</taxon>
        <taxon>Alteromonas</taxon>
    </lineage>
</organism>
<feature type="transmembrane region" description="Helical" evidence="1">
    <location>
        <begin position="20"/>
        <end position="38"/>
    </location>
</feature>
<evidence type="ECO:0000313" key="3">
    <source>
        <dbReference type="EMBL" id="OES26370.1"/>
    </source>
</evidence>
<accession>A0A126Q3Q9</accession>
<dbReference type="RefSeq" id="WP_061096048.1">
    <property type="nucleotide sequence ID" value="NZ_CP012202.1"/>
</dbReference>
<protein>
    <submittedName>
        <fullName evidence="2">Uncharacterized protein</fullName>
    </submittedName>
</protein>